<feature type="compositionally biased region" description="Low complexity" evidence="1">
    <location>
        <begin position="1"/>
        <end position="43"/>
    </location>
</feature>
<evidence type="ECO:0000313" key="2">
    <source>
        <dbReference type="EMBL" id="KNC52039.1"/>
    </source>
</evidence>
<sequence length="366" mass="39040">MSESSTLPSGSGSASSSDSDSPSPAAESHPPLAAGSGSAAGSSRPPTALVESGTAGRVTLERVTGAQVEAVSNSIAQGGNLLYKSKMAPIASIFTEFDVKYGSEFASDDAAVARVSRESLPLVFDLLPPERATAMTVDELEDAALEVWARLETPTQRLAFLWYPHADAPQRYKGADVEPPGKKPLAVWEIKRGTAEPVVRLVPVPEIYELTGAEVVDICNAASWSQAELKAVGGWLRHAMRCGDGALRLNMLRRVQTTLLLVELARAPPRSLLGLHTHRRGVLAQANVALEHEVDSHTVFNYMLRCSDVVDVVGGVEGEAEGGRARVVDHVVSDTTQSLAVQLQQLLRISDAQPEELIAALLEQQQ</sequence>
<name>A0A0L0DI49_THETB</name>
<evidence type="ECO:0000313" key="3">
    <source>
        <dbReference type="Proteomes" id="UP000054408"/>
    </source>
</evidence>
<feature type="region of interest" description="Disordered" evidence="1">
    <location>
        <begin position="1"/>
        <end position="55"/>
    </location>
</feature>
<dbReference type="Proteomes" id="UP000054408">
    <property type="component" value="Unassembled WGS sequence"/>
</dbReference>
<dbReference type="AlphaFoldDB" id="A0A0L0DI49"/>
<organism evidence="2 3">
    <name type="scientific">Thecamonas trahens ATCC 50062</name>
    <dbReference type="NCBI Taxonomy" id="461836"/>
    <lineage>
        <taxon>Eukaryota</taxon>
        <taxon>Apusozoa</taxon>
        <taxon>Apusomonadida</taxon>
        <taxon>Apusomonadidae</taxon>
        <taxon>Thecamonas</taxon>
    </lineage>
</organism>
<keyword evidence="3" id="KW-1185">Reference proteome</keyword>
<evidence type="ECO:0000256" key="1">
    <source>
        <dbReference type="SAM" id="MobiDB-lite"/>
    </source>
</evidence>
<accession>A0A0L0DI49</accession>
<gene>
    <name evidence="2" type="ORF">AMSG_08295</name>
</gene>
<dbReference type="EMBL" id="GL349471">
    <property type="protein sequence ID" value="KNC52039.1"/>
    <property type="molecule type" value="Genomic_DNA"/>
</dbReference>
<proteinExistence type="predicted"/>
<reference evidence="2 3" key="1">
    <citation type="submission" date="2010-05" db="EMBL/GenBank/DDBJ databases">
        <title>The Genome Sequence of Thecamonas trahens ATCC 50062.</title>
        <authorList>
            <consortium name="The Broad Institute Genome Sequencing Platform"/>
            <person name="Russ C."/>
            <person name="Cuomo C."/>
            <person name="Shea T."/>
            <person name="Young S.K."/>
            <person name="Zeng Q."/>
            <person name="Koehrsen M."/>
            <person name="Haas B."/>
            <person name="Borodovsky M."/>
            <person name="Guigo R."/>
            <person name="Alvarado L."/>
            <person name="Berlin A."/>
            <person name="Bochicchio J."/>
            <person name="Borenstein D."/>
            <person name="Chapman S."/>
            <person name="Chen Z."/>
            <person name="Freedman E."/>
            <person name="Gellesch M."/>
            <person name="Goldberg J."/>
            <person name="Griggs A."/>
            <person name="Gujja S."/>
            <person name="Heilman E."/>
            <person name="Heiman D."/>
            <person name="Hepburn T."/>
            <person name="Howarth C."/>
            <person name="Jen D."/>
            <person name="Larson L."/>
            <person name="Mehta T."/>
            <person name="Park D."/>
            <person name="Pearson M."/>
            <person name="Roberts A."/>
            <person name="Saif S."/>
            <person name="Shenoy N."/>
            <person name="Sisk P."/>
            <person name="Stolte C."/>
            <person name="Sykes S."/>
            <person name="Thomson T."/>
            <person name="Walk T."/>
            <person name="White J."/>
            <person name="Yandava C."/>
            <person name="Burger G."/>
            <person name="Gray M.W."/>
            <person name="Holland P.W.H."/>
            <person name="King N."/>
            <person name="Lang F.B.F."/>
            <person name="Roger A.J."/>
            <person name="Ruiz-Trillo I."/>
            <person name="Lander E."/>
            <person name="Nusbaum C."/>
        </authorList>
    </citation>
    <scope>NUCLEOTIDE SEQUENCE [LARGE SCALE GENOMIC DNA]</scope>
    <source>
        <strain evidence="2 3">ATCC 50062</strain>
    </source>
</reference>
<dbReference type="GeneID" id="25567018"/>
<dbReference type="RefSeq" id="XP_013755620.1">
    <property type="nucleotide sequence ID" value="XM_013900166.1"/>
</dbReference>
<protein>
    <submittedName>
        <fullName evidence="2">Uncharacterized protein</fullName>
    </submittedName>
</protein>